<dbReference type="RefSeq" id="WP_301625439.1">
    <property type="nucleotide sequence ID" value="NZ_BORS01000003.1"/>
</dbReference>
<dbReference type="PROSITE" id="PS51257">
    <property type="entry name" value="PROKAR_LIPOPROTEIN"/>
    <property type="match status" value="1"/>
</dbReference>
<feature type="chain" id="PRO_5038513995" description="Lipoprotein" evidence="1">
    <location>
        <begin position="22"/>
        <end position="171"/>
    </location>
</feature>
<evidence type="ECO:0008006" key="4">
    <source>
        <dbReference type="Google" id="ProtNLM"/>
    </source>
</evidence>
<evidence type="ECO:0000313" key="2">
    <source>
        <dbReference type="EMBL" id="GIO41295.1"/>
    </source>
</evidence>
<evidence type="ECO:0000256" key="1">
    <source>
        <dbReference type="SAM" id="SignalP"/>
    </source>
</evidence>
<comment type="caution">
    <text evidence="2">The sequence shown here is derived from an EMBL/GenBank/DDBJ whole genome shotgun (WGS) entry which is preliminary data.</text>
</comment>
<accession>A0A919Y2M0</accession>
<gene>
    <name evidence="2" type="ORF">J41TS4_10530</name>
</gene>
<name>A0A919Y2M0_9BACL</name>
<keyword evidence="1" id="KW-0732">Signal</keyword>
<sequence>MFYIKQGVVLLLFLLGLSGCAGDNEEVWEMSEEHKLRVIAGEHVIACTPLNQELDSMDAFKAFFADESLAEIKSIKTTETALLKFEGDQPIEVTVKDILLSSDGNYLYPDKLSPETSLTNKNNSFSFVLGKNTTSALNSQFEPGKMNYRGFKIDATWESGGKTYIFAIKEK</sequence>
<evidence type="ECO:0000313" key="3">
    <source>
        <dbReference type="Proteomes" id="UP000678895"/>
    </source>
</evidence>
<reference evidence="2" key="1">
    <citation type="submission" date="2021-03" db="EMBL/GenBank/DDBJ databases">
        <title>Antimicrobial resistance genes in bacteria isolated from Japanese honey, and their potential for conferring macrolide and lincosamide resistance in the American foulbrood pathogen Paenibacillus larvae.</title>
        <authorList>
            <person name="Okamoto M."/>
            <person name="Kumagai M."/>
            <person name="Kanamori H."/>
            <person name="Takamatsu D."/>
        </authorList>
    </citation>
    <scope>NUCLEOTIDE SEQUENCE</scope>
    <source>
        <strain evidence="2">J41TS4</strain>
    </source>
</reference>
<dbReference type="Proteomes" id="UP000678895">
    <property type="component" value="Unassembled WGS sequence"/>
</dbReference>
<dbReference type="EMBL" id="BORS01000003">
    <property type="protein sequence ID" value="GIO41295.1"/>
    <property type="molecule type" value="Genomic_DNA"/>
</dbReference>
<dbReference type="AlphaFoldDB" id="A0A919Y2M0"/>
<feature type="signal peptide" evidence="1">
    <location>
        <begin position="1"/>
        <end position="21"/>
    </location>
</feature>
<protein>
    <recommendedName>
        <fullName evidence="4">Lipoprotein</fullName>
    </recommendedName>
</protein>
<organism evidence="2 3">
    <name type="scientific">Paenibacillus apis</name>
    <dbReference type="NCBI Taxonomy" id="1792174"/>
    <lineage>
        <taxon>Bacteria</taxon>
        <taxon>Bacillati</taxon>
        <taxon>Bacillota</taxon>
        <taxon>Bacilli</taxon>
        <taxon>Bacillales</taxon>
        <taxon>Paenibacillaceae</taxon>
        <taxon>Paenibacillus</taxon>
    </lineage>
</organism>
<keyword evidence="3" id="KW-1185">Reference proteome</keyword>
<proteinExistence type="predicted"/>